<dbReference type="InterPro" id="IPR045070">
    <property type="entry name" value="MATE_MepA-like"/>
</dbReference>
<accession>A6VNX6</accession>
<evidence type="ECO:0000256" key="3">
    <source>
        <dbReference type="ARBA" id="ARBA00022106"/>
    </source>
</evidence>
<organism evidence="14 15">
    <name type="scientific">Actinobacillus succinogenes (strain ATCC 55618 / DSM 22257 / CCUG 43843 / 130Z)</name>
    <dbReference type="NCBI Taxonomy" id="339671"/>
    <lineage>
        <taxon>Bacteria</taxon>
        <taxon>Pseudomonadati</taxon>
        <taxon>Pseudomonadota</taxon>
        <taxon>Gammaproteobacteria</taxon>
        <taxon>Pasteurellales</taxon>
        <taxon>Pasteurellaceae</taxon>
        <taxon>Actinobacillus</taxon>
    </lineage>
</organism>
<keyword evidence="4" id="KW-0813">Transport</keyword>
<dbReference type="KEGG" id="asu:Asuc_1313"/>
<feature type="transmembrane region" description="Helical" evidence="13">
    <location>
        <begin position="431"/>
        <end position="452"/>
    </location>
</feature>
<dbReference type="eggNOG" id="COG0534">
    <property type="taxonomic scope" value="Bacteria"/>
</dbReference>
<feature type="transmembrane region" description="Helical" evidence="13">
    <location>
        <begin position="60"/>
        <end position="81"/>
    </location>
</feature>
<feature type="transmembrane region" description="Helical" evidence="13">
    <location>
        <begin position="280"/>
        <end position="299"/>
    </location>
</feature>
<dbReference type="EMBL" id="CP000746">
    <property type="protein sequence ID" value="ABR74673.1"/>
    <property type="molecule type" value="Genomic_DNA"/>
</dbReference>
<dbReference type="Pfam" id="PF01554">
    <property type="entry name" value="MatE"/>
    <property type="match status" value="2"/>
</dbReference>
<comment type="subcellular location">
    <subcellularLocation>
        <location evidence="1">Cell inner membrane</location>
        <topology evidence="1">Multi-pass membrane protein</topology>
    </subcellularLocation>
</comment>
<dbReference type="GO" id="GO:0046677">
    <property type="term" value="P:response to antibiotic"/>
    <property type="evidence" value="ECO:0007669"/>
    <property type="project" value="UniProtKB-KW"/>
</dbReference>
<dbReference type="PANTHER" id="PTHR43298">
    <property type="entry name" value="MULTIDRUG RESISTANCE PROTEIN NORM-RELATED"/>
    <property type="match status" value="1"/>
</dbReference>
<evidence type="ECO:0000256" key="8">
    <source>
        <dbReference type="ARBA" id="ARBA00022989"/>
    </source>
</evidence>
<feature type="transmembrane region" description="Helical" evidence="13">
    <location>
        <begin position="458"/>
        <end position="477"/>
    </location>
</feature>
<feature type="transmembrane region" description="Helical" evidence="13">
    <location>
        <begin position="209"/>
        <end position="232"/>
    </location>
</feature>
<sequence length="493" mass="53703">MQNPLDLKPTSTFIIRLRYKQSFFREFCKNPPKNDRAFHNERMVMQQTEIKGMDKPIPALLLKFTLPSIVTMLFFGVQNLIDALVIGNVLGATALGGVNIILPLFSVEFVVALIVGVGIQTLVSQGLGNKNAEQVQNAVKTGFIGLAVVSLIASSLLWIFREPLVRAMGADDVLMPHALAYFSGLVPFMLPMTLAFYLDLLIKAFGKPLLSTLIMSSAVVLNIVLSLTFVLWLDWGVFGASFATSIAFSLAFAVALFYLPKPYSLFKGNFSRRLLFKACYNGLSEGVSELSSAIAVLIINRTVMAMLGADGVSAYSAISYIQFIGVLVFLGISDGLIPVMAYHFGAGKTERLQRIFLFTAKVNATLGVLIFTALQLWGSYFVSLFFQSGDQKVIQLATNSLKIFSWVFLAEGITLLIISYFTALGNAFGSMIIAALRGVIFIAVGMAILPPLLGTDGIWFTLIGSELLGLLAAVWLVRCYQSAPATSSTQHSW</sequence>
<dbReference type="Proteomes" id="UP000001114">
    <property type="component" value="Chromosome"/>
</dbReference>
<keyword evidence="5" id="KW-0050">Antiport</keyword>
<keyword evidence="9" id="KW-0406">Ion transport</keyword>
<feature type="transmembrane region" description="Helical" evidence="13">
    <location>
        <begin position="319"/>
        <end position="341"/>
    </location>
</feature>
<dbReference type="PIRSF" id="PIRSF006603">
    <property type="entry name" value="DinF"/>
    <property type="match status" value="1"/>
</dbReference>
<evidence type="ECO:0000256" key="4">
    <source>
        <dbReference type="ARBA" id="ARBA00022448"/>
    </source>
</evidence>
<gene>
    <name evidence="14" type="ordered locus">Asuc_1313</name>
</gene>
<dbReference type="HOGENOM" id="CLU_012893_0_0_6"/>
<dbReference type="GO" id="GO:0015297">
    <property type="term" value="F:antiporter activity"/>
    <property type="evidence" value="ECO:0007669"/>
    <property type="project" value="UniProtKB-KW"/>
</dbReference>
<dbReference type="InterPro" id="IPR002528">
    <property type="entry name" value="MATE_fam"/>
</dbReference>
<evidence type="ECO:0000256" key="12">
    <source>
        <dbReference type="ARBA" id="ARBA00031636"/>
    </source>
</evidence>
<name>A6VNX6_ACTSZ</name>
<evidence type="ECO:0000256" key="7">
    <source>
        <dbReference type="ARBA" id="ARBA00022692"/>
    </source>
</evidence>
<feature type="transmembrane region" description="Helical" evidence="13">
    <location>
        <begin position="403"/>
        <end position="424"/>
    </location>
</feature>
<dbReference type="STRING" id="339671.Asuc_1313"/>
<keyword evidence="8 13" id="KW-1133">Transmembrane helix</keyword>
<evidence type="ECO:0000313" key="14">
    <source>
        <dbReference type="EMBL" id="ABR74673.1"/>
    </source>
</evidence>
<dbReference type="PANTHER" id="PTHR43298:SF2">
    <property type="entry name" value="FMN_FAD EXPORTER YEEO-RELATED"/>
    <property type="match status" value="1"/>
</dbReference>
<protein>
    <recommendedName>
        <fullName evidence="3">Multidrug export protein MepA</fullName>
    </recommendedName>
    <alternativeName>
        <fullName evidence="12">Multidrug-efflux transporter</fullName>
    </alternativeName>
</protein>
<evidence type="ECO:0000256" key="5">
    <source>
        <dbReference type="ARBA" id="ARBA00022449"/>
    </source>
</evidence>
<keyword evidence="6" id="KW-1003">Cell membrane</keyword>
<evidence type="ECO:0000256" key="10">
    <source>
        <dbReference type="ARBA" id="ARBA00023136"/>
    </source>
</evidence>
<feature type="transmembrane region" description="Helical" evidence="13">
    <location>
        <begin position="180"/>
        <end position="202"/>
    </location>
</feature>
<keyword evidence="11" id="KW-0046">Antibiotic resistance</keyword>
<evidence type="ECO:0000256" key="11">
    <source>
        <dbReference type="ARBA" id="ARBA00023251"/>
    </source>
</evidence>
<feature type="transmembrane region" description="Helical" evidence="13">
    <location>
        <begin position="238"/>
        <end position="259"/>
    </location>
</feature>
<proteinExistence type="inferred from homology"/>
<feature type="transmembrane region" description="Helical" evidence="13">
    <location>
        <begin position="362"/>
        <end position="383"/>
    </location>
</feature>
<dbReference type="InterPro" id="IPR050222">
    <property type="entry name" value="MATE_MdtK"/>
</dbReference>
<keyword evidence="7 13" id="KW-0812">Transmembrane</keyword>
<keyword evidence="10 13" id="KW-0472">Membrane</keyword>
<evidence type="ECO:0000256" key="1">
    <source>
        <dbReference type="ARBA" id="ARBA00004429"/>
    </source>
</evidence>
<evidence type="ECO:0000256" key="13">
    <source>
        <dbReference type="SAM" id="Phobius"/>
    </source>
</evidence>
<dbReference type="GO" id="GO:0006811">
    <property type="term" value="P:monoatomic ion transport"/>
    <property type="evidence" value="ECO:0007669"/>
    <property type="project" value="UniProtKB-KW"/>
</dbReference>
<reference evidence="15" key="1">
    <citation type="journal article" date="2010" name="BMC Genomics">
        <title>A genomic perspective on the potential of Actinobacillus succinogenes for industrial succinate production.</title>
        <authorList>
            <person name="McKinlay J.B."/>
            <person name="Laivenieks M."/>
            <person name="Schindler B.D."/>
            <person name="McKinlay A.A."/>
            <person name="Siddaramappa S."/>
            <person name="Challacombe J.F."/>
            <person name="Lowry S.R."/>
            <person name="Clum A."/>
            <person name="Lapidus A.L."/>
            <person name="Burkhart K.B."/>
            <person name="Harkins V."/>
            <person name="Vieille C."/>
        </authorList>
    </citation>
    <scope>NUCLEOTIDE SEQUENCE [LARGE SCALE GENOMIC DNA]</scope>
    <source>
        <strain evidence="15">ATCC 55618 / DSM 22257 / CCUG 43843 / 130Z</strain>
    </source>
</reference>
<dbReference type="InterPro" id="IPR048279">
    <property type="entry name" value="MdtK-like"/>
</dbReference>
<feature type="transmembrane region" description="Helical" evidence="13">
    <location>
        <begin position="101"/>
        <end position="123"/>
    </location>
</feature>
<comment type="similarity">
    <text evidence="2">Belongs to the multi antimicrobial extrusion (MATE) (TC 2.A.66.1) family. MepA subfamily.</text>
</comment>
<evidence type="ECO:0000313" key="15">
    <source>
        <dbReference type="Proteomes" id="UP000001114"/>
    </source>
</evidence>
<dbReference type="CDD" id="cd13143">
    <property type="entry name" value="MATE_MepA_like"/>
    <property type="match status" value="1"/>
</dbReference>
<keyword evidence="15" id="KW-1185">Reference proteome</keyword>
<dbReference type="GO" id="GO:0042910">
    <property type="term" value="F:xenobiotic transmembrane transporter activity"/>
    <property type="evidence" value="ECO:0007669"/>
    <property type="project" value="InterPro"/>
</dbReference>
<evidence type="ECO:0000256" key="2">
    <source>
        <dbReference type="ARBA" id="ARBA00008417"/>
    </source>
</evidence>
<evidence type="ECO:0000256" key="9">
    <source>
        <dbReference type="ARBA" id="ARBA00023065"/>
    </source>
</evidence>
<feature type="transmembrane region" description="Helical" evidence="13">
    <location>
        <begin position="143"/>
        <end position="160"/>
    </location>
</feature>
<dbReference type="AlphaFoldDB" id="A6VNX6"/>
<dbReference type="GO" id="GO:0005886">
    <property type="term" value="C:plasma membrane"/>
    <property type="evidence" value="ECO:0007669"/>
    <property type="project" value="UniProtKB-SubCell"/>
</dbReference>
<evidence type="ECO:0000256" key="6">
    <source>
        <dbReference type="ARBA" id="ARBA00022475"/>
    </source>
</evidence>